<dbReference type="AlphaFoldDB" id="A0A448MV13"/>
<proteinExistence type="predicted"/>
<dbReference type="CDD" id="cd09726">
    <property type="entry name" value="RAMP_I_III"/>
    <property type="match status" value="2"/>
</dbReference>
<keyword evidence="1" id="KW-0051">Antiviral defense</keyword>
<dbReference type="PANTHER" id="PTHR35579:SF6">
    <property type="entry name" value="DUF324 DOMAIN-CONTAINING PROTEIN"/>
    <property type="match status" value="1"/>
</dbReference>
<gene>
    <name evidence="4" type="ORF">NCTC12967_00238</name>
</gene>
<comment type="subunit">
    <text evidence="2">Part of the Csm effector complex that includes Cas10, Csm2, Csm3, Csm4 and Csm5.</text>
</comment>
<protein>
    <submittedName>
        <fullName evidence="4">CRISPR-associated RAMP protein, SSO1426 family</fullName>
    </submittedName>
</protein>
<feature type="domain" description="CRISPR type III-associated protein" evidence="3">
    <location>
        <begin position="12"/>
        <end position="153"/>
    </location>
</feature>
<reference evidence="4 5" key="1">
    <citation type="submission" date="2018-12" db="EMBL/GenBank/DDBJ databases">
        <authorList>
            <consortium name="Pathogen Informatics"/>
        </authorList>
    </citation>
    <scope>NUCLEOTIDE SEQUENCE [LARGE SCALE GENOMIC DNA]</scope>
    <source>
        <strain evidence="4 5">NCTC12967</strain>
    </source>
</reference>
<keyword evidence="5" id="KW-1185">Reference proteome</keyword>
<dbReference type="RefSeq" id="WP_061787325.1">
    <property type="nucleotide sequence ID" value="NZ_LR134406.1"/>
</dbReference>
<evidence type="ECO:0000256" key="1">
    <source>
        <dbReference type="ARBA" id="ARBA00023118"/>
    </source>
</evidence>
<evidence type="ECO:0000313" key="5">
    <source>
        <dbReference type="Proteomes" id="UP000273044"/>
    </source>
</evidence>
<dbReference type="EMBL" id="LR134406">
    <property type="protein sequence ID" value="VEH68974.1"/>
    <property type="molecule type" value="Genomic_DNA"/>
</dbReference>
<evidence type="ECO:0000259" key="3">
    <source>
        <dbReference type="Pfam" id="PF03787"/>
    </source>
</evidence>
<dbReference type="PANTHER" id="PTHR35579">
    <property type="entry name" value="CRISPR SYSTEM CMS ENDORIBONUCLEASE CSM3"/>
    <property type="match status" value="1"/>
</dbReference>
<accession>A0A448MV13</accession>
<dbReference type="InterPro" id="IPR005537">
    <property type="entry name" value="RAMP_III_fam"/>
</dbReference>
<dbReference type="Pfam" id="PF03787">
    <property type="entry name" value="RAMPs"/>
    <property type="match status" value="2"/>
</dbReference>
<dbReference type="GO" id="GO:0051607">
    <property type="term" value="P:defense response to virus"/>
    <property type="evidence" value="ECO:0007669"/>
    <property type="project" value="UniProtKB-KW"/>
</dbReference>
<evidence type="ECO:0000313" key="4">
    <source>
        <dbReference type="EMBL" id="VEH68974.1"/>
    </source>
</evidence>
<dbReference type="Proteomes" id="UP000273044">
    <property type="component" value="Chromosome"/>
</dbReference>
<name>A0A448MV13_9ACTN</name>
<dbReference type="GeneID" id="64405737"/>
<sequence>MPRYATLMRFDLTIDTPWAIGAFTRSGTTGEDAVQAPIQRRPDGSVYLPATSLVGGLRDHLGEAASRYLGAEKSGETSPSQLRVLGANVVEAKAPEEVTGVAIDGHRRAAKGGHLFTREVIPGGTRVQWWLLWDRDDAETATLGAFLDLAATWRPVVGRRRTSNQGWGTLHAIHHRTIDRRDPAGLTWWLQERRACLAPDAELTGWETRQGESPSPKPSIEYRFEAVDPLHIGDGKPPQDADPDKNNVLRTRTEMPADSWRGIFRHRIAHILKVTGREVKGIDERLFGSARTEGESLDGGTRGILRFESSPVQLPDGTTPEPEGLPCLTQVAIDRISGGSLMNSQMTAEASHGSLYSVQYLPPGSTLSLRIHELQPLTDEERDLLRAVARDLDEQIIGIGGGTTRGFGSLKRKDTDNG</sequence>
<feature type="domain" description="CRISPR type III-associated protein" evidence="3">
    <location>
        <begin position="224"/>
        <end position="411"/>
    </location>
</feature>
<organism evidence="4 5">
    <name type="scientific">Arachnia propionica</name>
    <dbReference type="NCBI Taxonomy" id="1750"/>
    <lineage>
        <taxon>Bacteria</taxon>
        <taxon>Bacillati</taxon>
        <taxon>Actinomycetota</taxon>
        <taxon>Actinomycetes</taxon>
        <taxon>Propionibacteriales</taxon>
        <taxon>Propionibacteriaceae</taxon>
        <taxon>Arachnia</taxon>
    </lineage>
</organism>
<evidence type="ECO:0000256" key="2">
    <source>
        <dbReference type="ARBA" id="ARBA00093789"/>
    </source>
</evidence>
<dbReference type="InterPro" id="IPR052216">
    <property type="entry name" value="CRISPR_Csm3_endoribonuclease"/>
</dbReference>